<keyword evidence="3" id="KW-0804">Transcription</keyword>
<evidence type="ECO:0000259" key="5">
    <source>
        <dbReference type="PROSITE" id="PS51161"/>
    </source>
</evidence>
<reference evidence="6" key="1">
    <citation type="submission" date="2017-02" db="EMBL/GenBank/DDBJ databases">
        <title>Delving into the versatile metabolic prowess of the omnipresent phylum Bacteroidetes.</title>
        <authorList>
            <person name="Nobu M.K."/>
            <person name="Mei R."/>
            <person name="Narihiro T."/>
            <person name="Kuroda K."/>
            <person name="Liu W.-T."/>
        </authorList>
    </citation>
    <scope>NUCLEOTIDE SEQUENCE</scope>
    <source>
        <strain evidence="6">ADurb.Bin160</strain>
    </source>
</reference>
<proteinExistence type="inferred from homology"/>
<keyword evidence="3" id="KW-0678">Repressor</keyword>
<accession>A0A1V5ZQU8</accession>
<organism evidence="6">
    <name type="scientific">candidate division CPR1 bacterium ADurb.Bin160</name>
    <dbReference type="NCBI Taxonomy" id="1852826"/>
    <lineage>
        <taxon>Bacteria</taxon>
        <taxon>candidate division CPR1</taxon>
    </lineage>
</organism>
<dbReference type="GO" id="GO:0003677">
    <property type="term" value="F:DNA binding"/>
    <property type="evidence" value="ECO:0007669"/>
    <property type="project" value="UniProtKB-KW"/>
</dbReference>
<sequence>MVIKKDKTKEMYDRQKLKKSLMLSFAKREFNNEKIENLLNNLENKRISEGTEISSKQIGDDILEMLKEIDPVVYIRFASVYKSFDSLEDFRNFIDD</sequence>
<keyword evidence="2 3" id="KW-0067">ATP-binding</keyword>
<evidence type="ECO:0000256" key="1">
    <source>
        <dbReference type="ARBA" id="ARBA00022741"/>
    </source>
</evidence>
<keyword evidence="3" id="KW-0805">Transcription regulation</keyword>
<dbReference type="GO" id="GO:0045892">
    <property type="term" value="P:negative regulation of DNA-templated transcription"/>
    <property type="evidence" value="ECO:0007669"/>
    <property type="project" value="UniProtKB-UniRule"/>
</dbReference>
<dbReference type="HAMAP" id="MF_00440">
    <property type="entry name" value="NrdR"/>
    <property type="match status" value="1"/>
</dbReference>
<feature type="domain" description="ATP-cone" evidence="5">
    <location>
        <begin position="1"/>
        <end position="89"/>
    </location>
</feature>
<comment type="similarity">
    <text evidence="3">Belongs to the NrdR family.</text>
</comment>
<dbReference type="EMBL" id="MWDB01000001">
    <property type="protein sequence ID" value="OQB42567.1"/>
    <property type="molecule type" value="Genomic_DNA"/>
</dbReference>
<evidence type="ECO:0000256" key="2">
    <source>
        <dbReference type="ARBA" id="ARBA00022840"/>
    </source>
</evidence>
<dbReference type="Pfam" id="PF03477">
    <property type="entry name" value="ATP-cone"/>
    <property type="match status" value="1"/>
</dbReference>
<dbReference type="Proteomes" id="UP000485621">
    <property type="component" value="Unassembled WGS sequence"/>
</dbReference>
<comment type="caution">
    <text evidence="3">Lacks conserved residue(s) required for the propagation of feature annotation.</text>
</comment>
<comment type="function">
    <text evidence="3">Negatively regulates transcription of bacterial ribonucleotide reductase nrd genes and operons by binding to NrdR-boxes.</text>
</comment>
<keyword evidence="3" id="KW-0238">DNA-binding</keyword>
<evidence type="ECO:0000256" key="3">
    <source>
        <dbReference type="HAMAP-Rule" id="MF_00440"/>
    </source>
</evidence>
<feature type="coiled-coil region" evidence="4">
    <location>
        <begin position="25"/>
        <end position="52"/>
    </location>
</feature>
<dbReference type="PROSITE" id="PS51161">
    <property type="entry name" value="ATP_CONE"/>
    <property type="match status" value="1"/>
</dbReference>
<dbReference type="PANTHER" id="PTHR30455:SF2">
    <property type="entry name" value="TRANSCRIPTIONAL REPRESSOR NRDR"/>
    <property type="match status" value="1"/>
</dbReference>
<name>A0A1V5ZQU8_9BACT</name>
<dbReference type="AlphaFoldDB" id="A0A1V5ZQU8"/>
<evidence type="ECO:0000256" key="4">
    <source>
        <dbReference type="SAM" id="Coils"/>
    </source>
</evidence>
<evidence type="ECO:0000313" key="6">
    <source>
        <dbReference type="EMBL" id="OQB42567.1"/>
    </source>
</evidence>
<dbReference type="InterPro" id="IPR005144">
    <property type="entry name" value="ATP-cone_dom"/>
</dbReference>
<protein>
    <recommendedName>
        <fullName evidence="3">Transcriptional repressor NrdR</fullName>
    </recommendedName>
</protein>
<dbReference type="GO" id="GO:0005524">
    <property type="term" value="F:ATP binding"/>
    <property type="evidence" value="ECO:0007669"/>
    <property type="project" value="UniProtKB-UniRule"/>
</dbReference>
<keyword evidence="1 3" id="KW-0547">Nucleotide-binding</keyword>
<gene>
    <name evidence="3 6" type="primary">nrdR</name>
    <name evidence="6" type="ORF">BWY04_00003</name>
</gene>
<dbReference type="PANTHER" id="PTHR30455">
    <property type="entry name" value="TRANSCRIPTIONAL REPRESSOR NRDR"/>
    <property type="match status" value="1"/>
</dbReference>
<keyword evidence="4" id="KW-0175">Coiled coil</keyword>
<dbReference type="InterPro" id="IPR003796">
    <property type="entry name" value="RNR_NrdR-like"/>
</dbReference>
<dbReference type="GO" id="GO:0008270">
    <property type="term" value="F:zinc ion binding"/>
    <property type="evidence" value="ECO:0007669"/>
    <property type="project" value="InterPro"/>
</dbReference>
<comment type="caution">
    <text evidence="6">The sequence shown here is derived from an EMBL/GenBank/DDBJ whole genome shotgun (WGS) entry which is preliminary data.</text>
</comment>